<organism evidence="8 9">
    <name type="scientific">Klenkia sesuvii</name>
    <dbReference type="NCBI Taxonomy" id="3103137"/>
    <lineage>
        <taxon>Bacteria</taxon>
        <taxon>Bacillati</taxon>
        <taxon>Actinomycetota</taxon>
        <taxon>Actinomycetes</taxon>
        <taxon>Geodermatophilales</taxon>
        <taxon>Geodermatophilaceae</taxon>
        <taxon>Klenkia</taxon>
    </lineage>
</organism>
<dbReference type="InterPro" id="IPR000064">
    <property type="entry name" value="NLP_P60_dom"/>
</dbReference>
<dbReference type="RefSeq" id="WP_336403212.1">
    <property type="nucleotide sequence ID" value="NZ_JBAPLU010000003.1"/>
</dbReference>
<feature type="compositionally biased region" description="Low complexity" evidence="6">
    <location>
        <begin position="13"/>
        <end position="28"/>
    </location>
</feature>
<keyword evidence="5" id="KW-0175">Coiled coil</keyword>
<comment type="caution">
    <text evidence="8">The sequence shown here is derived from an EMBL/GenBank/DDBJ whole genome shotgun (WGS) entry which is preliminary data.</text>
</comment>
<feature type="region of interest" description="Disordered" evidence="6">
    <location>
        <begin position="1"/>
        <end position="28"/>
    </location>
</feature>
<sequence length="356" mass="35743">MVAHRPQQPHPSSPSVATTPPASRGQRSGAALLLAGALGLAVALVPGGAAAAPDQTAATTPEQATQLVADATHQLEVVTEQVNDAQVQLVEQQAAAAAAAEQLTAQQAQLQALGSRMDEVAVSAYTGNQSGISALLTSSSPEDFLAQVSTLDLIAGRTDDLLGEVAAAAQAATDAQAAADAAAAQAQQTLDQVTVQQADLQQQIAAYQAQFAALSAPQQAEVVAAVSGPEVEAPAAVVADGAAAQTVVDTAMAQRGDPYVWGAGGPGSFDCSGLTAYAYAAAGIELPHSSAAQARMGSPVARADLQPGDLVYFYSPVSHIGIYIGNGMMVHAPTSGDVVKVASIDMSGYAGARRLL</sequence>
<evidence type="ECO:0000256" key="2">
    <source>
        <dbReference type="ARBA" id="ARBA00022670"/>
    </source>
</evidence>
<dbReference type="EMBL" id="JBAPLU010000003">
    <property type="protein sequence ID" value="MEI4271070.1"/>
    <property type="molecule type" value="Genomic_DNA"/>
</dbReference>
<dbReference type="Gene3D" id="6.10.250.3150">
    <property type="match status" value="1"/>
</dbReference>
<evidence type="ECO:0000256" key="4">
    <source>
        <dbReference type="ARBA" id="ARBA00022807"/>
    </source>
</evidence>
<keyword evidence="9" id="KW-1185">Reference proteome</keyword>
<protein>
    <submittedName>
        <fullName evidence="8">C40 family peptidase</fullName>
    </submittedName>
</protein>
<comment type="similarity">
    <text evidence="1">Belongs to the peptidase C40 family.</text>
</comment>
<dbReference type="SUPFAM" id="SSF54001">
    <property type="entry name" value="Cysteine proteinases"/>
    <property type="match status" value="1"/>
</dbReference>
<evidence type="ECO:0000256" key="5">
    <source>
        <dbReference type="SAM" id="Coils"/>
    </source>
</evidence>
<dbReference type="PANTHER" id="PTHR47053:SF1">
    <property type="entry name" value="MUREIN DD-ENDOPEPTIDASE MEPH-RELATED"/>
    <property type="match status" value="1"/>
</dbReference>
<dbReference type="Gene3D" id="3.90.1720.10">
    <property type="entry name" value="endopeptidase domain like (from Nostoc punctiforme)"/>
    <property type="match status" value="1"/>
</dbReference>
<dbReference type="PANTHER" id="PTHR47053">
    <property type="entry name" value="MUREIN DD-ENDOPEPTIDASE MEPH-RELATED"/>
    <property type="match status" value="1"/>
</dbReference>
<feature type="coiled-coil region" evidence="5">
    <location>
        <begin position="68"/>
        <end position="102"/>
    </location>
</feature>
<proteinExistence type="inferred from homology"/>
<evidence type="ECO:0000313" key="9">
    <source>
        <dbReference type="Proteomes" id="UP001361570"/>
    </source>
</evidence>
<keyword evidence="3" id="KW-0378">Hydrolase</keyword>
<dbReference type="InterPro" id="IPR051202">
    <property type="entry name" value="Peptidase_C40"/>
</dbReference>
<keyword evidence="4" id="KW-0788">Thiol protease</keyword>
<dbReference type="PROSITE" id="PS51935">
    <property type="entry name" value="NLPC_P60"/>
    <property type="match status" value="1"/>
</dbReference>
<name>A0ABU8DQF4_9ACTN</name>
<evidence type="ECO:0000256" key="1">
    <source>
        <dbReference type="ARBA" id="ARBA00007074"/>
    </source>
</evidence>
<reference evidence="8 9" key="1">
    <citation type="submission" date="2024-03" db="EMBL/GenBank/DDBJ databases">
        <title>Draft genome sequence of Klenkia sp. LSe6-5.</title>
        <authorList>
            <person name="Duangmal K."/>
            <person name="Chantavorakit T."/>
        </authorList>
    </citation>
    <scope>NUCLEOTIDE SEQUENCE [LARGE SCALE GENOMIC DNA]</scope>
    <source>
        <strain evidence="8 9">LSe6-5</strain>
    </source>
</reference>
<evidence type="ECO:0000259" key="7">
    <source>
        <dbReference type="PROSITE" id="PS51935"/>
    </source>
</evidence>
<feature type="domain" description="NlpC/P60" evidence="7">
    <location>
        <begin position="241"/>
        <end position="356"/>
    </location>
</feature>
<feature type="coiled-coil region" evidence="5">
    <location>
        <begin position="183"/>
        <end position="210"/>
    </location>
</feature>
<keyword evidence="2" id="KW-0645">Protease</keyword>
<dbReference type="Pfam" id="PF00877">
    <property type="entry name" value="NLPC_P60"/>
    <property type="match status" value="1"/>
</dbReference>
<gene>
    <name evidence="8" type="ORF">TEK04_04985</name>
</gene>
<evidence type="ECO:0000256" key="6">
    <source>
        <dbReference type="SAM" id="MobiDB-lite"/>
    </source>
</evidence>
<accession>A0ABU8DQF4</accession>
<dbReference type="InterPro" id="IPR038765">
    <property type="entry name" value="Papain-like_cys_pep_sf"/>
</dbReference>
<evidence type="ECO:0000313" key="8">
    <source>
        <dbReference type="EMBL" id="MEI4271070.1"/>
    </source>
</evidence>
<evidence type="ECO:0000256" key="3">
    <source>
        <dbReference type="ARBA" id="ARBA00022801"/>
    </source>
</evidence>
<dbReference type="Proteomes" id="UP001361570">
    <property type="component" value="Unassembled WGS sequence"/>
</dbReference>